<evidence type="ECO:0000256" key="1">
    <source>
        <dbReference type="SAM" id="Phobius"/>
    </source>
</evidence>
<feature type="domain" description="DUF7344" evidence="2">
    <location>
        <begin position="54"/>
        <end position="133"/>
    </location>
</feature>
<organism evidence="3 4">
    <name type="scientific">Halorubrum vacuolatum</name>
    <name type="common">Natronobacterium vacuolatum</name>
    <dbReference type="NCBI Taxonomy" id="63740"/>
    <lineage>
        <taxon>Archaea</taxon>
        <taxon>Methanobacteriati</taxon>
        <taxon>Methanobacteriota</taxon>
        <taxon>Stenosarchaea group</taxon>
        <taxon>Halobacteria</taxon>
        <taxon>Halobacteriales</taxon>
        <taxon>Haloferacaceae</taxon>
        <taxon>Halorubrum</taxon>
    </lineage>
</organism>
<keyword evidence="1" id="KW-1133">Transmembrane helix</keyword>
<dbReference type="InterPro" id="IPR055768">
    <property type="entry name" value="DUF7344"/>
</dbReference>
<reference evidence="3 4" key="1">
    <citation type="submission" date="2017-06" db="EMBL/GenBank/DDBJ databases">
        <authorList>
            <person name="Kim H.J."/>
            <person name="Triplett B.A."/>
        </authorList>
    </citation>
    <scope>NUCLEOTIDE SEQUENCE [LARGE SCALE GENOMIC DNA]</scope>
    <source>
        <strain evidence="3 4">DSM 8800</strain>
    </source>
</reference>
<accession>A0A238X7W6</accession>
<evidence type="ECO:0000313" key="4">
    <source>
        <dbReference type="Proteomes" id="UP000198397"/>
    </source>
</evidence>
<protein>
    <recommendedName>
        <fullName evidence="2">DUF7344 domain-containing protein</fullName>
    </recommendedName>
</protein>
<evidence type="ECO:0000313" key="3">
    <source>
        <dbReference type="EMBL" id="SNR55125.1"/>
    </source>
</evidence>
<feature type="transmembrane region" description="Helical" evidence="1">
    <location>
        <begin position="157"/>
        <end position="176"/>
    </location>
</feature>
<keyword evidence="4" id="KW-1185">Reference proteome</keyword>
<gene>
    <name evidence="3" type="ORF">SAMN06264855_11477</name>
</gene>
<feature type="transmembrane region" description="Helical" evidence="1">
    <location>
        <begin position="182"/>
        <end position="206"/>
    </location>
</feature>
<evidence type="ECO:0000259" key="2">
    <source>
        <dbReference type="Pfam" id="PF24035"/>
    </source>
</evidence>
<proteinExistence type="predicted"/>
<dbReference type="Pfam" id="PF24035">
    <property type="entry name" value="DUF7344"/>
    <property type="match status" value="1"/>
</dbReference>
<keyword evidence="1" id="KW-0812">Transmembrane</keyword>
<dbReference type="AlphaFoldDB" id="A0A238X7W6"/>
<name>A0A238X7W6_HALVU</name>
<dbReference type="Proteomes" id="UP000198397">
    <property type="component" value="Unassembled WGS sequence"/>
</dbReference>
<dbReference type="EMBL" id="FZNQ01000014">
    <property type="protein sequence ID" value="SNR55125.1"/>
    <property type="molecule type" value="Genomic_DNA"/>
</dbReference>
<keyword evidence="1" id="KW-0472">Membrane</keyword>
<sequence>MQSSVLGSRETRSAGELTSHIMETNHTTVEGSVGIETEVDTVIGRSSLSRDDVFEALSNGRRRCALFYLQEQSAPVALSELVDHVTAWQYDQPLTNLNPSDRMCIYSALRQVHLPYLDATGFVEYDREAGMITVTDAARYAKLYLEYDPGNDIPWSWLYAGLVAIGAILGGASYLGTYPFDWLGGHLVIAILLGVFGTAAFGHLLYEHRNRRSAADLFGVER</sequence>